<keyword evidence="1" id="KW-0732">Signal</keyword>
<dbReference type="RefSeq" id="WP_244711401.1">
    <property type="nucleotide sequence ID" value="NZ_CP095073.1"/>
</dbReference>
<feature type="signal peptide" evidence="1">
    <location>
        <begin position="1"/>
        <end position="25"/>
    </location>
</feature>
<dbReference type="InterPro" id="IPR050490">
    <property type="entry name" value="Bact_solute-bd_prot1"/>
</dbReference>
<evidence type="ECO:0000313" key="2">
    <source>
        <dbReference type="EMBL" id="UOQ45004.1"/>
    </source>
</evidence>
<evidence type="ECO:0000313" key="3">
    <source>
        <dbReference type="Proteomes" id="UP000831787"/>
    </source>
</evidence>
<dbReference type="PANTHER" id="PTHR43649">
    <property type="entry name" value="ARABINOSE-BINDING PROTEIN-RELATED"/>
    <property type="match status" value="1"/>
</dbReference>
<protein>
    <submittedName>
        <fullName evidence="2">Extracellular solute-binding protein</fullName>
    </submittedName>
</protein>
<sequence>MKKNNWARLIVMVVVIALVASGCKSGGGEGSKDGSVSIQFWSAPNPTQQAFWKEMADEYMKENDKVTIKVTPMPESPSSEAGIQSAIAAGNAPTISENISRGFAAQLAASSAIVPLEEFDGYDELIKDRKMTDTISTWKFADGSQYVLPIYTNAMLFSWRMDILKELGYEEPPKTYSEVLEVGEKLKEKHPDKFLWARADLVKPTWWARWFDFFMLYNAASSGNNFVEGSKFIADDQAGIDTLSFMSDLSNKDLLLTREATDPFETGQSIMMDLGPWTFTYWADKFPEMKYGETYELSMPPVPDDMNPENAKTFADTKGLSIYASATKEEQQAAFDFVKWVYSNPENDLKWLKDTSLPPARDDLSSNDTFTAYFEENPQLVKFAKNIPNAVPPIDNEKTVEIQEAIGKQAVNPVVKGDKDPEAAWKDMKDAIDGVLK</sequence>
<dbReference type="PROSITE" id="PS51257">
    <property type="entry name" value="PROKAR_LIPOPROTEIN"/>
    <property type="match status" value="1"/>
</dbReference>
<dbReference type="Pfam" id="PF13416">
    <property type="entry name" value="SBP_bac_8"/>
    <property type="match status" value="1"/>
</dbReference>
<evidence type="ECO:0000256" key="1">
    <source>
        <dbReference type="SAM" id="SignalP"/>
    </source>
</evidence>
<name>A0ABY4ELG5_9BACI</name>
<accession>A0ABY4ELG5</accession>
<gene>
    <name evidence="2" type="ORF">MUN89_03360</name>
</gene>
<keyword evidence="3" id="KW-1185">Reference proteome</keyword>
<dbReference type="Proteomes" id="UP000831787">
    <property type="component" value="Chromosome"/>
</dbReference>
<dbReference type="PANTHER" id="PTHR43649:SF13">
    <property type="entry name" value="CARBOHYDRATE ABC TRANSPORTER SUBSTRATE-BINDING PROTEIN"/>
    <property type="match status" value="1"/>
</dbReference>
<dbReference type="InterPro" id="IPR006059">
    <property type="entry name" value="SBP"/>
</dbReference>
<reference evidence="2 3" key="1">
    <citation type="submission" date="2022-04" db="EMBL/GenBank/DDBJ databases">
        <title>Halobacillus sp. isolated from saltern.</title>
        <authorList>
            <person name="Won M."/>
            <person name="Lee C.-M."/>
            <person name="Woen H.-Y."/>
            <person name="Kwon S.-W."/>
        </authorList>
    </citation>
    <scope>NUCLEOTIDE SEQUENCE [LARGE SCALE GENOMIC DNA]</scope>
    <source>
        <strain evidence="2 3">SSBR10-3</strain>
    </source>
</reference>
<dbReference type="Gene3D" id="3.40.190.10">
    <property type="entry name" value="Periplasmic binding protein-like II"/>
    <property type="match status" value="2"/>
</dbReference>
<dbReference type="SUPFAM" id="SSF53850">
    <property type="entry name" value="Periplasmic binding protein-like II"/>
    <property type="match status" value="1"/>
</dbReference>
<feature type="chain" id="PRO_5046957904" evidence="1">
    <location>
        <begin position="26"/>
        <end position="437"/>
    </location>
</feature>
<proteinExistence type="predicted"/>
<dbReference type="EMBL" id="CP095073">
    <property type="protein sequence ID" value="UOQ45004.1"/>
    <property type="molecule type" value="Genomic_DNA"/>
</dbReference>
<organism evidence="2 3">
    <name type="scientific">Halobacillus salinarum</name>
    <dbReference type="NCBI Taxonomy" id="2932257"/>
    <lineage>
        <taxon>Bacteria</taxon>
        <taxon>Bacillati</taxon>
        <taxon>Bacillota</taxon>
        <taxon>Bacilli</taxon>
        <taxon>Bacillales</taxon>
        <taxon>Bacillaceae</taxon>
        <taxon>Halobacillus</taxon>
    </lineage>
</organism>